<dbReference type="Pfam" id="PF04978">
    <property type="entry name" value="MST"/>
    <property type="match status" value="1"/>
</dbReference>
<accession>A0ABZ2FES1</accession>
<dbReference type="Proteomes" id="UP001381003">
    <property type="component" value="Chromosome"/>
</dbReference>
<name>A0ABZ2FES1_9MICO</name>
<evidence type="ECO:0000313" key="2">
    <source>
        <dbReference type="EMBL" id="WWF05827.1"/>
    </source>
</evidence>
<organism evidence="2 3">
    <name type="scientific">Janibacter terrae</name>
    <dbReference type="NCBI Taxonomy" id="103817"/>
    <lineage>
        <taxon>Bacteria</taxon>
        <taxon>Bacillati</taxon>
        <taxon>Actinomycetota</taxon>
        <taxon>Actinomycetes</taxon>
        <taxon>Micrococcales</taxon>
        <taxon>Intrasporangiaceae</taxon>
        <taxon>Janibacter</taxon>
    </lineage>
</organism>
<dbReference type="Gene3D" id="1.20.120.450">
    <property type="entry name" value="dinb family like domain"/>
    <property type="match status" value="1"/>
</dbReference>
<dbReference type="InterPro" id="IPR007061">
    <property type="entry name" value="MST-like"/>
</dbReference>
<feature type="region of interest" description="Disordered" evidence="1">
    <location>
        <begin position="172"/>
        <end position="192"/>
    </location>
</feature>
<reference evidence="2 3" key="1">
    <citation type="submission" date="2022-09" db="EMBL/GenBank/DDBJ databases">
        <title>Complete genome sequence of Janibacter terrae strain COS04-44, PCL-degrading bacteria isolated from oil spilled coast.</title>
        <authorList>
            <person name="Park H."/>
            <person name="Kim J.Y."/>
            <person name="An S.H."/>
            <person name="Lee C.M."/>
            <person name="Weon H.-Y."/>
        </authorList>
    </citation>
    <scope>NUCLEOTIDE SEQUENCE [LARGE SCALE GENOMIC DNA]</scope>
    <source>
        <strain evidence="2 3">COS04-44</strain>
    </source>
</reference>
<dbReference type="InterPro" id="IPR034660">
    <property type="entry name" value="DinB/YfiT-like"/>
</dbReference>
<sequence length="192" mass="21184">MTQSPQAHPDIPPWEPPVAGTDAEQVVAALDRQRATFRWKADGLDETGLAHRVGVSELSLGGLLNHLAFIEDLASTHSLDGTEIPEHWGDPREPDRWSEIFAPSESAEELYARYDDAVARARTRIAEAVAAGGLDQRVEVEDPDRGSANLRRLLLDLLEEYGRHTGHADLIRESVDGRTGEDPPDDWAWPPA</sequence>
<feature type="compositionally biased region" description="Basic and acidic residues" evidence="1">
    <location>
        <begin position="172"/>
        <end position="181"/>
    </location>
</feature>
<evidence type="ECO:0000313" key="3">
    <source>
        <dbReference type="Proteomes" id="UP001381003"/>
    </source>
</evidence>
<gene>
    <name evidence="2" type="ORF">N5P18_02835</name>
</gene>
<dbReference type="EMBL" id="CP104874">
    <property type="protein sequence ID" value="WWF05827.1"/>
    <property type="molecule type" value="Genomic_DNA"/>
</dbReference>
<dbReference type="RefSeq" id="WP_338538620.1">
    <property type="nucleotide sequence ID" value="NZ_CP104874.1"/>
</dbReference>
<protein>
    <submittedName>
        <fullName evidence="2">DinB family protein</fullName>
    </submittedName>
</protein>
<evidence type="ECO:0000256" key="1">
    <source>
        <dbReference type="SAM" id="MobiDB-lite"/>
    </source>
</evidence>
<keyword evidence="3" id="KW-1185">Reference proteome</keyword>
<proteinExistence type="predicted"/>
<dbReference type="SUPFAM" id="SSF109854">
    <property type="entry name" value="DinB/YfiT-like putative metalloenzymes"/>
    <property type="match status" value="1"/>
</dbReference>